<dbReference type="RefSeq" id="XP_069227102.1">
    <property type="nucleotide sequence ID" value="XM_069376012.1"/>
</dbReference>
<feature type="transmembrane region" description="Helical" evidence="1">
    <location>
        <begin position="246"/>
        <end position="270"/>
    </location>
</feature>
<dbReference type="Proteomes" id="UP000803884">
    <property type="component" value="Unassembled WGS sequence"/>
</dbReference>
<organism evidence="2 3">
    <name type="scientific">Cladosporium halotolerans</name>
    <dbReference type="NCBI Taxonomy" id="1052096"/>
    <lineage>
        <taxon>Eukaryota</taxon>
        <taxon>Fungi</taxon>
        <taxon>Dikarya</taxon>
        <taxon>Ascomycota</taxon>
        <taxon>Pezizomycotina</taxon>
        <taxon>Dothideomycetes</taxon>
        <taxon>Dothideomycetidae</taxon>
        <taxon>Cladosporiales</taxon>
        <taxon>Cladosporiaceae</taxon>
        <taxon>Cladosporium</taxon>
    </lineage>
</organism>
<protein>
    <submittedName>
        <fullName evidence="2">Uncharacterized protein</fullName>
    </submittedName>
</protein>
<keyword evidence="3" id="KW-1185">Reference proteome</keyword>
<accession>A0AB34KIX5</accession>
<proteinExistence type="predicted"/>
<comment type="caution">
    <text evidence="2">The sequence shown here is derived from an EMBL/GenBank/DDBJ whole genome shotgun (WGS) entry which is preliminary data.</text>
</comment>
<feature type="transmembrane region" description="Helical" evidence="1">
    <location>
        <begin position="190"/>
        <end position="211"/>
    </location>
</feature>
<evidence type="ECO:0000313" key="3">
    <source>
        <dbReference type="Proteomes" id="UP000803884"/>
    </source>
</evidence>
<name>A0AB34KIX5_9PEZI</name>
<dbReference type="GeneID" id="96008850"/>
<sequence length="271" mass="29666">MATESILTLSIKPSASNSRRRVTSIIIPPSNNFSAVRTAGTTEKEKHFRGLDFDDQEFFRQLQQAYASLAGPWRFFSARSLKRMVVSGAASRAADAGYGWLHQPRSPRELAFKGLQDTFGEDKILAHYYRPSMGKSRYAFVHWAHRLSAAEARQSSPRDQAGSREERKLVHRIEQPEGLEFVLSWSVRRVSLALAVVIAASVAAVLLWVFLGRSTTLMNTDSANPGDVMVTDGGFHNAGDRVAPGLVMGICVLLVGLSGIAGWMGVSCLVA</sequence>
<evidence type="ECO:0000313" key="2">
    <source>
        <dbReference type="EMBL" id="KAL1583996.1"/>
    </source>
</evidence>
<dbReference type="AlphaFoldDB" id="A0AB34KIX5"/>
<evidence type="ECO:0000256" key="1">
    <source>
        <dbReference type="SAM" id="Phobius"/>
    </source>
</evidence>
<dbReference type="EMBL" id="JAAQHG020000030">
    <property type="protein sequence ID" value="KAL1583996.1"/>
    <property type="molecule type" value="Genomic_DNA"/>
</dbReference>
<keyword evidence="1" id="KW-1133">Transmembrane helix</keyword>
<gene>
    <name evidence="2" type="ORF">WHR41_07407</name>
</gene>
<reference evidence="2 3" key="1">
    <citation type="journal article" date="2020" name="Microbiol. Resour. Announc.">
        <title>Draft Genome Sequence of a Cladosporium Species Isolated from the Mesophotic Ascidian Didemnum maculosum.</title>
        <authorList>
            <person name="Gioti A."/>
            <person name="Siaperas R."/>
            <person name="Nikolaivits E."/>
            <person name="Le Goff G."/>
            <person name="Ouazzani J."/>
            <person name="Kotoulas G."/>
            <person name="Topakas E."/>
        </authorList>
    </citation>
    <scope>NUCLEOTIDE SEQUENCE [LARGE SCALE GENOMIC DNA]</scope>
    <source>
        <strain evidence="2 3">TM138-S3</strain>
    </source>
</reference>
<keyword evidence="1" id="KW-0472">Membrane</keyword>
<keyword evidence="1" id="KW-0812">Transmembrane</keyword>